<feature type="domain" description="AB hydrolase-1" evidence="2">
    <location>
        <begin position="51"/>
        <end position="150"/>
    </location>
</feature>
<dbReference type="PRINTS" id="PR00111">
    <property type="entry name" value="ABHYDROLASE"/>
</dbReference>
<dbReference type="PANTHER" id="PTHR43798">
    <property type="entry name" value="MONOACYLGLYCEROL LIPASE"/>
    <property type="match status" value="1"/>
</dbReference>
<dbReference type="InterPro" id="IPR000073">
    <property type="entry name" value="AB_hydrolase_1"/>
</dbReference>
<dbReference type="Proteomes" id="UP000295198">
    <property type="component" value="Unassembled WGS sequence"/>
</dbReference>
<dbReference type="AlphaFoldDB" id="A0A4V1XZS3"/>
<organism evidence="3 4">
    <name type="scientific">Nocardioides guangzhouensis</name>
    <dbReference type="NCBI Taxonomy" id="2497878"/>
    <lineage>
        <taxon>Bacteria</taxon>
        <taxon>Bacillati</taxon>
        <taxon>Actinomycetota</taxon>
        <taxon>Actinomycetes</taxon>
        <taxon>Propionibacteriales</taxon>
        <taxon>Nocardioidaceae</taxon>
        <taxon>Nocardioides</taxon>
    </lineage>
</organism>
<dbReference type="RefSeq" id="WP_134714708.1">
    <property type="nucleotide sequence ID" value="NZ_SDKM01000005.1"/>
</dbReference>
<dbReference type="GO" id="GO:0016020">
    <property type="term" value="C:membrane"/>
    <property type="evidence" value="ECO:0007669"/>
    <property type="project" value="TreeGrafter"/>
</dbReference>
<evidence type="ECO:0000256" key="1">
    <source>
        <dbReference type="ARBA" id="ARBA00022801"/>
    </source>
</evidence>
<comment type="caution">
    <text evidence="3">The sequence shown here is derived from an EMBL/GenBank/DDBJ whole genome shotgun (WGS) entry which is preliminary data.</text>
</comment>
<gene>
    <name evidence="3" type="ORF">EKO23_04995</name>
</gene>
<proteinExistence type="predicted"/>
<dbReference type="GO" id="GO:0016787">
    <property type="term" value="F:hydrolase activity"/>
    <property type="evidence" value="ECO:0007669"/>
    <property type="project" value="UniProtKB-KW"/>
</dbReference>
<dbReference type="Pfam" id="PF00561">
    <property type="entry name" value="Abhydrolase_1"/>
    <property type="match status" value="1"/>
</dbReference>
<protein>
    <submittedName>
        <fullName evidence="3">Alpha/beta hydrolase</fullName>
    </submittedName>
</protein>
<keyword evidence="4" id="KW-1185">Reference proteome</keyword>
<evidence type="ECO:0000259" key="2">
    <source>
        <dbReference type="Pfam" id="PF00561"/>
    </source>
</evidence>
<sequence length="313" mass="33958">MTVQHDEPAPSVHPPRVHRRYERMLRAAGVQGRFIRRPSGRVHVIEAGDGPPVVHLHGNNTSSLSHLMLLDHMTSVRSCLVDRPGFGLSDPEQFPRDGFRQCAVRFVDDVLDLLHLERSVLVGASGGGTWAVWYALDRPHRVAGLVMLGSVPLLPGARIPVGIRIMATPLLGPALSRTVRPGRRMLTTLMSAMGEGENILRHPDLLDSLVDAAHDPVATAANVAEFRALLSPLGTRAAARIRPEHLQRLGVPTLMIWGDRDPVVSVTDARVTVDLIPDARLEVLSAGHVPQLGHPSRVGELLAEFAGRVAPRG</sequence>
<dbReference type="InterPro" id="IPR029058">
    <property type="entry name" value="AB_hydrolase_fold"/>
</dbReference>
<evidence type="ECO:0000313" key="3">
    <source>
        <dbReference type="EMBL" id="RYP87749.1"/>
    </source>
</evidence>
<accession>A0A4V1XZS3</accession>
<dbReference type="PANTHER" id="PTHR43798:SF31">
    <property type="entry name" value="AB HYDROLASE SUPERFAMILY PROTEIN YCLE"/>
    <property type="match status" value="1"/>
</dbReference>
<dbReference type="InterPro" id="IPR050266">
    <property type="entry name" value="AB_hydrolase_sf"/>
</dbReference>
<keyword evidence="1 3" id="KW-0378">Hydrolase</keyword>
<dbReference type="InterPro" id="IPR000639">
    <property type="entry name" value="Epox_hydrolase-like"/>
</dbReference>
<dbReference type="EMBL" id="SDKM01000005">
    <property type="protein sequence ID" value="RYP87749.1"/>
    <property type="molecule type" value="Genomic_DNA"/>
</dbReference>
<dbReference type="Gene3D" id="3.40.50.1820">
    <property type="entry name" value="alpha/beta hydrolase"/>
    <property type="match status" value="1"/>
</dbReference>
<dbReference type="PRINTS" id="PR00412">
    <property type="entry name" value="EPOXHYDRLASE"/>
</dbReference>
<evidence type="ECO:0000313" key="4">
    <source>
        <dbReference type="Proteomes" id="UP000295198"/>
    </source>
</evidence>
<name>A0A4V1XZS3_9ACTN</name>
<dbReference type="OrthoDB" id="27092at2"/>
<reference evidence="3 4" key="1">
    <citation type="submission" date="2019-01" db="EMBL/GenBank/DDBJ databases">
        <title>Nocardioides guangzhouensis sp. nov., an actinobacterium isolated from soil.</title>
        <authorList>
            <person name="Fu Y."/>
            <person name="Cai Y."/>
            <person name="Lin Z."/>
            <person name="Chen P."/>
        </authorList>
    </citation>
    <scope>NUCLEOTIDE SEQUENCE [LARGE SCALE GENOMIC DNA]</scope>
    <source>
        <strain evidence="3 4">130</strain>
    </source>
</reference>
<dbReference type="SUPFAM" id="SSF53474">
    <property type="entry name" value="alpha/beta-Hydrolases"/>
    <property type="match status" value="1"/>
</dbReference>